<evidence type="ECO:0000313" key="5">
    <source>
        <dbReference type="EMBL" id="GGG96638.1"/>
    </source>
</evidence>
<keyword evidence="3" id="KW-0413">Isomerase</keyword>
<comment type="caution">
    <text evidence="5">The sequence shown here is derived from an EMBL/GenBank/DDBJ whole genome shotgun (WGS) entry which is preliminary data.</text>
</comment>
<evidence type="ECO:0000256" key="3">
    <source>
        <dbReference type="ARBA" id="ARBA00023235"/>
    </source>
</evidence>
<proteinExistence type="predicted"/>
<dbReference type="PROSITE" id="PS51257">
    <property type="entry name" value="PROKAR_LIPOPROTEIN"/>
    <property type="match status" value="1"/>
</dbReference>
<dbReference type="InterPro" id="IPR044665">
    <property type="entry name" value="E_coli_cyclophilin_A-like"/>
</dbReference>
<dbReference type="InterPro" id="IPR002130">
    <property type="entry name" value="Cyclophilin-type_PPIase_dom"/>
</dbReference>
<evidence type="ECO:0000313" key="6">
    <source>
        <dbReference type="Proteomes" id="UP000633278"/>
    </source>
</evidence>
<dbReference type="EMBL" id="BMJW01000001">
    <property type="protein sequence ID" value="GGG96638.1"/>
    <property type="molecule type" value="Genomic_DNA"/>
</dbReference>
<evidence type="ECO:0000256" key="2">
    <source>
        <dbReference type="ARBA" id="ARBA00023110"/>
    </source>
</evidence>
<organism evidence="5 6">
    <name type="scientific">Polaribacter pacificus</name>
    <dbReference type="NCBI Taxonomy" id="1775173"/>
    <lineage>
        <taxon>Bacteria</taxon>
        <taxon>Pseudomonadati</taxon>
        <taxon>Bacteroidota</taxon>
        <taxon>Flavobacteriia</taxon>
        <taxon>Flavobacteriales</taxon>
        <taxon>Flavobacteriaceae</taxon>
    </lineage>
</organism>
<gene>
    <name evidence="5" type="ORF">GCM10011416_13100</name>
</gene>
<dbReference type="Pfam" id="PF00160">
    <property type="entry name" value="Pro_isomerase"/>
    <property type="match status" value="1"/>
</dbReference>
<dbReference type="PANTHER" id="PTHR43246">
    <property type="entry name" value="PEPTIDYL-PROLYL CIS-TRANS ISOMERASE CYP38, CHLOROPLASTIC"/>
    <property type="match status" value="1"/>
</dbReference>
<dbReference type="AlphaFoldDB" id="A0A917MFG1"/>
<dbReference type="GO" id="GO:0003755">
    <property type="term" value="F:peptidyl-prolyl cis-trans isomerase activity"/>
    <property type="evidence" value="ECO:0007669"/>
    <property type="project" value="UniProtKB-KW"/>
</dbReference>
<keyword evidence="6" id="KW-1185">Reference proteome</keyword>
<dbReference type="InterPro" id="IPR029000">
    <property type="entry name" value="Cyclophilin-like_dom_sf"/>
</dbReference>
<sequence length="211" mass="24529">MRLRSTLYLIFSLLLISACTPKKFKASWTKEKAPEYFKARFETTQGSFEIEAKRSWSPLAVDRLYQLITHEFYTDMAVYRVVPNFVVQFGINNDSILNQGWNSYGYQDEPVLQKNDSMTIAFARDGQQSRTTQLFINLKDNHRLDSIHYNDVTGFPVIAKVIKGMETVHKFYGDYGNDLALKQDSINKFGNAFLKENYPKVDYIKKAYLIK</sequence>
<dbReference type="EC" id="5.2.1.8" evidence="1"/>
<dbReference type="Proteomes" id="UP000633278">
    <property type="component" value="Unassembled WGS sequence"/>
</dbReference>
<dbReference type="RefSeq" id="WP_188598461.1">
    <property type="nucleotide sequence ID" value="NZ_BMJW01000001.1"/>
</dbReference>
<evidence type="ECO:0000256" key="1">
    <source>
        <dbReference type="ARBA" id="ARBA00013194"/>
    </source>
</evidence>
<name>A0A917MFG1_9FLAO</name>
<protein>
    <recommendedName>
        <fullName evidence="1">peptidylprolyl isomerase</fullName>
        <ecNumber evidence="1">5.2.1.8</ecNumber>
    </recommendedName>
</protein>
<evidence type="ECO:0000259" key="4">
    <source>
        <dbReference type="PROSITE" id="PS50072"/>
    </source>
</evidence>
<feature type="domain" description="PPIase cyclophilin-type" evidence="4">
    <location>
        <begin position="46"/>
        <end position="171"/>
    </location>
</feature>
<reference evidence="5" key="2">
    <citation type="submission" date="2020-09" db="EMBL/GenBank/DDBJ databases">
        <authorList>
            <person name="Sun Q."/>
            <person name="Zhou Y."/>
        </authorList>
    </citation>
    <scope>NUCLEOTIDE SEQUENCE</scope>
    <source>
        <strain evidence="5">CGMCC 1.15763</strain>
    </source>
</reference>
<keyword evidence="2" id="KW-0697">Rotamase</keyword>
<dbReference type="Gene3D" id="2.40.100.10">
    <property type="entry name" value="Cyclophilin-like"/>
    <property type="match status" value="1"/>
</dbReference>
<dbReference type="SUPFAM" id="SSF50891">
    <property type="entry name" value="Cyclophilin-like"/>
    <property type="match status" value="1"/>
</dbReference>
<dbReference type="PROSITE" id="PS50072">
    <property type="entry name" value="CSA_PPIASE_2"/>
    <property type="match status" value="1"/>
</dbReference>
<accession>A0A917MFG1</accession>
<reference evidence="5" key="1">
    <citation type="journal article" date="2014" name="Int. J. Syst. Evol. Microbiol.">
        <title>Complete genome sequence of Corynebacterium casei LMG S-19264T (=DSM 44701T), isolated from a smear-ripened cheese.</title>
        <authorList>
            <consortium name="US DOE Joint Genome Institute (JGI-PGF)"/>
            <person name="Walter F."/>
            <person name="Albersmeier A."/>
            <person name="Kalinowski J."/>
            <person name="Ruckert C."/>
        </authorList>
    </citation>
    <scope>NUCLEOTIDE SEQUENCE</scope>
    <source>
        <strain evidence="5">CGMCC 1.15763</strain>
    </source>
</reference>